<dbReference type="Proteomes" id="UP000599024">
    <property type="component" value="Unassembled WGS sequence"/>
</dbReference>
<sequence>MMPDLIQQQDVWLTIFAAAMVTYGLRLGGLLLAERLPRTGRFQRFMNALPGTILLSLIIPSALAAGFWGWVATLFTAACSLKTGNVFVSMLLGMAIVAGGRLLG</sequence>
<gene>
    <name evidence="2" type="ORF">H8E79_06875</name>
</gene>
<accession>A0A8J6NAM4</accession>
<keyword evidence="1" id="KW-1133">Transmembrane helix</keyword>
<comment type="caution">
    <text evidence="2">The sequence shown here is derived from an EMBL/GenBank/DDBJ whole genome shotgun (WGS) entry which is preliminary data.</text>
</comment>
<protein>
    <submittedName>
        <fullName evidence="2">AzlD domain-containing protein</fullName>
    </submittedName>
</protein>
<feature type="transmembrane region" description="Helical" evidence="1">
    <location>
        <begin position="12"/>
        <end position="33"/>
    </location>
</feature>
<dbReference type="EMBL" id="JACNLK010000058">
    <property type="protein sequence ID" value="MBC8208872.1"/>
    <property type="molecule type" value="Genomic_DNA"/>
</dbReference>
<proteinExistence type="predicted"/>
<organism evidence="2 3">
    <name type="scientific">Candidatus Desulfatifera sulfidica</name>
    <dbReference type="NCBI Taxonomy" id="2841691"/>
    <lineage>
        <taxon>Bacteria</taxon>
        <taxon>Pseudomonadati</taxon>
        <taxon>Thermodesulfobacteriota</taxon>
        <taxon>Desulfobulbia</taxon>
        <taxon>Desulfobulbales</taxon>
        <taxon>Desulfobulbaceae</taxon>
        <taxon>Candidatus Desulfatifera</taxon>
    </lineage>
</organism>
<evidence type="ECO:0000313" key="2">
    <source>
        <dbReference type="EMBL" id="MBC8208872.1"/>
    </source>
</evidence>
<feature type="transmembrane region" description="Helical" evidence="1">
    <location>
        <begin position="45"/>
        <end position="71"/>
    </location>
</feature>
<feature type="transmembrane region" description="Helical" evidence="1">
    <location>
        <begin position="83"/>
        <end position="103"/>
    </location>
</feature>
<evidence type="ECO:0000256" key="1">
    <source>
        <dbReference type="SAM" id="Phobius"/>
    </source>
</evidence>
<keyword evidence="1" id="KW-0812">Transmembrane</keyword>
<evidence type="ECO:0000313" key="3">
    <source>
        <dbReference type="Proteomes" id="UP000599024"/>
    </source>
</evidence>
<keyword evidence="1" id="KW-0472">Membrane</keyword>
<reference evidence="2 3" key="1">
    <citation type="submission" date="2020-08" db="EMBL/GenBank/DDBJ databases">
        <title>Bridging the membrane lipid divide: bacteria of the FCB group superphylum have the potential to synthesize archaeal ether lipids.</title>
        <authorList>
            <person name="Villanueva L."/>
            <person name="Von Meijenfeldt F.A.B."/>
            <person name="Westbye A.B."/>
            <person name="Yadav S."/>
            <person name="Hopmans E.C."/>
            <person name="Dutilh B.E."/>
            <person name="Sinninghe Damste J.S."/>
        </authorList>
    </citation>
    <scope>NUCLEOTIDE SEQUENCE [LARGE SCALE GENOMIC DNA]</scope>
    <source>
        <strain evidence="2">NIOZ-UU81</strain>
    </source>
</reference>
<name>A0A8J6NAM4_9BACT</name>
<dbReference type="Pfam" id="PF05437">
    <property type="entry name" value="AzlD"/>
    <property type="match status" value="1"/>
</dbReference>
<dbReference type="AlphaFoldDB" id="A0A8J6NAM4"/>
<dbReference type="InterPro" id="IPR008407">
    <property type="entry name" value="Brnchd-chn_aa_trnsp_AzlD"/>
</dbReference>